<dbReference type="AlphaFoldDB" id="A0A557XZZ6"/>
<reference evidence="3 4" key="1">
    <citation type="submission" date="2019-07" db="EMBL/GenBank/DDBJ databases">
        <title>New Mycobacterium species.</title>
        <authorList>
            <person name="Tortoli E."/>
            <person name="Ghielmetti G."/>
            <person name="Friedel U."/>
            <person name="Trovato A."/>
        </authorList>
    </citation>
    <scope>NUCLEOTIDE SEQUENCE [LARGE SCALE GENOMIC DNA]</scope>
    <source>
        <strain evidence="3 4">16-83</strain>
    </source>
</reference>
<proteinExistence type="predicted"/>
<accession>A0A557XZZ6</accession>
<feature type="domain" description="DAD" evidence="2">
    <location>
        <begin position="87"/>
        <end position="119"/>
    </location>
</feature>
<organism evidence="3 4">
    <name type="scientific">Mycobacterium helveticum</name>
    <dbReference type="NCBI Taxonomy" id="2592811"/>
    <lineage>
        <taxon>Bacteria</taxon>
        <taxon>Bacillati</taxon>
        <taxon>Actinomycetota</taxon>
        <taxon>Actinomycetes</taxon>
        <taxon>Mycobacteriales</taxon>
        <taxon>Mycobacteriaceae</taxon>
        <taxon>Mycobacterium</taxon>
    </lineage>
</organism>
<name>A0A557XZZ6_9MYCO</name>
<sequence>MASNVEPRVNIPAVYLRLGIITLVAAKRMDREQFFGVVSGLDEERLRKALWNLYWRGTANVRERIEVELAGDGKARPPRRAPAPADPETVRDEVDDFVSLARAGAYLGGDRRVTPRERSRWRFTFKRLATEAQDALRAEDAGPAASALEQLIDLACDARGYDYFRSEDPVAAAGFVVSDAAAGLWAWTWERQGFQAFAETAAPQLIRWESRHGWTRYGDGPVRAKETTLAVVLARMLRVADTWEGFAEQYVRALDRLSGGGASARRTRSSGDAGRERAGALADWHGLLLENLADTDGGPLDRIAAHAALGGPEQTFLAARLAHRRGNTDIARDLAARCLHTLPGHQQFREFAAEVGVTPPV</sequence>
<dbReference type="EMBL" id="VMQU01000008">
    <property type="protein sequence ID" value="TVS91784.1"/>
    <property type="molecule type" value="Genomic_DNA"/>
</dbReference>
<dbReference type="InterPro" id="IPR014767">
    <property type="entry name" value="DAD_dom"/>
</dbReference>
<evidence type="ECO:0000313" key="3">
    <source>
        <dbReference type="EMBL" id="TVS91784.1"/>
    </source>
</evidence>
<dbReference type="PROSITE" id="PS51231">
    <property type="entry name" value="DAD"/>
    <property type="match status" value="1"/>
</dbReference>
<feature type="region of interest" description="Disordered" evidence="1">
    <location>
        <begin position="72"/>
        <end position="91"/>
    </location>
</feature>
<keyword evidence="4" id="KW-1185">Reference proteome</keyword>
<comment type="caution">
    <text evidence="3">The sequence shown here is derived from an EMBL/GenBank/DDBJ whole genome shotgun (WGS) entry which is preliminary data.</text>
</comment>
<gene>
    <name evidence="3" type="ORF">FPZ47_03325</name>
</gene>
<dbReference type="OrthoDB" id="3518524at2"/>
<evidence type="ECO:0000259" key="2">
    <source>
        <dbReference type="PROSITE" id="PS51231"/>
    </source>
</evidence>
<dbReference type="Proteomes" id="UP000320513">
    <property type="component" value="Unassembled WGS sequence"/>
</dbReference>
<protein>
    <recommendedName>
        <fullName evidence="2">DAD domain-containing protein</fullName>
    </recommendedName>
</protein>
<evidence type="ECO:0000256" key="1">
    <source>
        <dbReference type="SAM" id="MobiDB-lite"/>
    </source>
</evidence>
<evidence type="ECO:0000313" key="4">
    <source>
        <dbReference type="Proteomes" id="UP000320513"/>
    </source>
</evidence>